<proteinExistence type="predicted"/>
<dbReference type="OrthoDB" id="361760at2"/>
<evidence type="ECO:0000313" key="1">
    <source>
        <dbReference type="EMBL" id="TCL54775.1"/>
    </source>
</evidence>
<dbReference type="Proteomes" id="UP000295718">
    <property type="component" value="Unassembled WGS sequence"/>
</dbReference>
<protein>
    <submittedName>
        <fullName evidence="1">YolD-like protein</fullName>
    </submittedName>
</protein>
<dbReference type="RefSeq" id="WP_031392173.1">
    <property type="nucleotide sequence ID" value="NZ_JPNB01000002.1"/>
</dbReference>
<name>A0A4R1QR01_9FIRM</name>
<dbReference type="Pfam" id="PF08863">
    <property type="entry name" value="YolD"/>
    <property type="match status" value="1"/>
</dbReference>
<dbReference type="EMBL" id="SLUO01000018">
    <property type="protein sequence ID" value="TCL54775.1"/>
    <property type="molecule type" value="Genomic_DNA"/>
</dbReference>
<dbReference type="AlphaFoldDB" id="A0A4R1QR01"/>
<dbReference type="InterPro" id="IPR014962">
    <property type="entry name" value="YolD"/>
</dbReference>
<accession>A0A4R1QR01</accession>
<gene>
    <name evidence="1" type="ORF">EDD76_11816</name>
</gene>
<comment type="caution">
    <text evidence="1">The sequence shown here is derived from an EMBL/GenBank/DDBJ whole genome shotgun (WGS) entry which is preliminary data.</text>
</comment>
<reference evidence="1 2" key="1">
    <citation type="submission" date="2019-03" db="EMBL/GenBank/DDBJ databases">
        <title>Genomic Encyclopedia of Type Strains, Phase IV (KMG-IV): sequencing the most valuable type-strain genomes for metagenomic binning, comparative biology and taxonomic classification.</title>
        <authorList>
            <person name="Goeker M."/>
        </authorList>
    </citation>
    <scope>NUCLEOTIDE SEQUENCE [LARGE SCALE GENOMIC DNA]</scope>
    <source>
        <strain evidence="1 2">DSM 100556</strain>
    </source>
</reference>
<sequence length="104" mass="12386">MDHENRAKQFMPFDALKGFREVLAEKERIIVPKRELSEEQKEELDRKLRRIQKMDVITVEFFRNDEYVQMTGMVSRIEEAARILVIVNTRIAFDDISDLRESAI</sequence>
<dbReference type="STRING" id="1469948.GCA_000732725_03551"/>
<evidence type="ECO:0000313" key="2">
    <source>
        <dbReference type="Proteomes" id="UP000295718"/>
    </source>
</evidence>
<organism evidence="1 2">
    <name type="scientific">Kineothrix alysoides</name>
    <dbReference type="NCBI Taxonomy" id="1469948"/>
    <lineage>
        <taxon>Bacteria</taxon>
        <taxon>Bacillati</taxon>
        <taxon>Bacillota</taxon>
        <taxon>Clostridia</taxon>
        <taxon>Lachnospirales</taxon>
        <taxon>Lachnospiraceae</taxon>
        <taxon>Kineothrix</taxon>
    </lineage>
</organism>
<keyword evidence="2" id="KW-1185">Reference proteome</keyword>